<accession>T1FWB5</accession>
<gene>
    <name evidence="16" type="primary">20213111</name>
    <name evidence="15" type="ORF">HELRODRAFT_194686</name>
</gene>
<evidence type="ECO:0000256" key="5">
    <source>
        <dbReference type="ARBA" id="ARBA00022737"/>
    </source>
</evidence>
<keyword evidence="10 13" id="KW-0675">Receptor</keyword>
<evidence type="ECO:0000256" key="3">
    <source>
        <dbReference type="ARBA" id="ARBA00022692"/>
    </source>
</evidence>
<evidence type="ECO:0000256" key="7">
    <source>
        <dbReference type="ARBA" id="ARBA00022989"/>
    </source>
</evidence>
<dbReference type="InterPro" id="IPR013519">
    <property type="entry name" value="Int_alpha_beta-p"/>
</dbReference>
<dbReference type="KEGG" id="hro:HELRODRAFT_194686"/>
<evidence type="ECO:0000256" key="2">
    <source>
        <dbReference type="ARBA" id="ARBA00008054"/>
    </source>
</evidence>
<dbReference type="GO" id="GO:0009986">
    <property type="term" value="C:cell surface"/>
    <property type="evidence" value="ECO:0000318"/>
    <property type="project" value="GO_Central"/>
</dbReference>
<feature type="repeat" description="FG-GAP" evidence="12">
    <location>
        <begin position="261"/>
        <end position="316"/>
    </location>
</feature>
<evidence type="ECO:0000256" key="1">
    <source>
        <dbReference type="ARBA" id="ARBA00004479"/>
    </source>
</evidence>
<dbReference type="InterPro" id="IPR000413">
    <property type="entry name" value="Integrin_alpha"/>
</dbReference>
<sequence>MTYNCHAGVVLGTETQKLNELVRSPKTSVEVCGHLHKRLIASHSGHGRCIKLSNSLEFESQTIPCQSIIPGTEYAFCQAGTSADFSPEGSFLMGAPGSKNWRGTFFKRFISKVITNEEDVFNISIETDHFAPFTKPDGSNITNMYSYLGMSVRSGYVGSDPSKIMHISGAPRSKEVGQVDIYNSDEQMIHQHTIHGEQFGSYFGHEIVIMDINSDGKDDMIVGAPFYRKQGICGAIYVYMNEKGITNKVTPQKITSRKMMDTECEKLNCLDARFGFSMASAGDLDGDGFNDLVVGAPYEGQGAIYIFHGRRSDLSPEPAQRIYAGDLKTPFKALAFGSSLAGSGFDVDGNGYPDILVGSYASDTAFLFFSRPVANVKFRFENLPKFVDPMKKEENCKGNACFTMRVCFILSPAKNPSNTMSKLLLSYSVETDTEPRVRSQFYIEKRLNINFSGQDNIRDYLRPLTYQLTFQAFEKSGPTIDYQPGGTIPNYNDYPVIVGVKASHILLVHFRKNCGDDEVCSSNLKLQASLNLTRSADSSNYVLRVGQDRELEVKLAVENKLEDAHQANLYITVPANFGFIGTSGKDTVCSKLEEQNVVECSVGNPLPPNERVEFGVRLDPRMALPSKEVIDLKVMVNTTSNEMDSKDNEVTLKLEVIVETDLGIRGFKKEQNKGKKLDENNKSTSFRICVEKNDLNKIRDPNIWPSGVILRDWIFNQQTVRAGQRVTSKYQQ</sequence>
<dbReference type="PROSITE" id="PS51470">
    <property type="entry name" value="FG_GAP"/>
    <property type="match status" value="3"/>
</dbReference>
<dbReference type="EMBL" id="AMQM01008429">
    <property type="status" value="NOT_ANNOTATED_CDS"/>
    <property type="molecule type" value="Genomic_DNA"/>
</dbReference>
<keyword evidence="17" id="KW-1185">Reference proteome</keyword>
<dbReference type="AlphaFoldDB" id="T1FWB5"/>
<dbReference type="OMA" id="IVYHITE"/>
<dbReference type="InterPro" id="IPR032695">
    <property type="entry name" value="Integrin_dom_sf"/>
</dbReference>
<dbReference type="GO" id="GO:0098609">
    <property type="term" value="P:cell-cell adhesion"/>
    <property type="evidence" value="ECO:0000318"/>
    <property type="project" value="GO_Central"/>
</dbReference>
<dbReference type="SMART" id="SM00191">
    <property type="entry name" value="Int_alpha"/>
    <property type="match status" value="4"/>
</dbReference>
<feature type="domain" description="Integrin alpha second immunoglobulin-like" evidence="14">
    <location>
        <begin position="514"/>
        <end position="656"/>
    </location>
</feature>
<dbReference type="HOGENOM" id="CLU_378702_0_0_1"/>
<dbReference type="Gene3D" id="2.60.40.1460">
    <property type="entry name" value="Integrin domains. Chain A, domain 2"/>
    <property type="match status" value="1"/>
</dbReference>
<reference evidence="15 17" key="2">
    <citation type="journal article" date="2013" name="Nature">
        <title>Insights into bilaterian evolution from three spiralian genomes.</title>
        <authorList>
            <person name="Simakov O."/>
            <person name="Marletaz F."/>
            <person name="Cho S.J."/>
            <person name="Edsinger-Gonzales E."/>
            <person name="Havlak P."/>
            <person name="Hellsten U."/>
            <person name="Kuo D.H."/>
            <person name="Larsson T."/>
            <person name="Lv J."/>
            <person name="Arendt D."/>
            <person name="Savage R."/>
            <person name="Osoegawa K."/>
            <person name="de Jong P."/>
            <person name="Grimwood J."/>
            <person name="Chapman J.A."/>
            <person name="Shapiro H."/>
            <person name="Aerts A."/>
            <person name="Otillar R.P."/>
            <person name="Terry A.Y."/>
            <person name="Boore J.L."/>
            <person name="Grigoriev I.V."/>
            <person name="Lindberg D.R."/>
            <person name="Seaver E.C."/>
            <person name="Weisblat D.A."/>
            <person name="Putnam N.H."/>
            <person name="Rokhsar D.S."/>
        </authorList>
    </citation>
    <scope>NUCLEOTIDE SEQUENCE</scope>
</reference>
<dbReference type="EnsemblMetazoa" id="HelroT194686">
    <property type="protein sequence ID" value="HelroP194686"/>
    <property type="gene ID" value="HelroG194686"/>
</dbReference>
<name>T1FWB5_HELRO</name>
<dbReference type="GO" id="GO:0038023">
    <property type="term" value="F:signaling receptor activity"/>
    <property type="evidence" value="ECO:0000318"/>
    <property type="project" value="GO_Central"/>
</dbReference>
<evidence type="ECO:0000256" key="13">
    <source>
        <dbReference type="RuleBase" id="RU003762"/>
    </source>
</evidence>
<reference evidence="17" key="1">
    <citation type="submission" date="2012-12" db="EMBL/GenBank/DDBJ databases">
        <authorList>
            <person name="Hellsten U."/>
            <person name="Grimwood J."/>
            <person name="Chapman J.A."/>
            <person name="Shapiro H."/>
            <person name="Aerts A."/>
            <person name="Otillar R.P."/>
            <person name="Terry A.Y."/>
            <person name="Boore J.L."/>
            <person name="Simakov O."/>
            <person name="Marletaz F."/>
            <person name="Cho S.-J."/>
            <person name="Edsinger-Gonzales E."/>
            <person name="Havlak P."/>
            <person name="Kuo D.-H."/>
            <person name="Larsson T."/>
            <person name="Lv J."/>
            <person name="Arendt D."/>
            <person name="Savage R."/>
            <person name="Osoegawa K."/>
            <person name="de Jong P."/>
            <person name="Lindberg D.R."/>
            <person name="Seaver E.C."/>
            <person name="Weisblat D.A."/>
            <person name="Putnam N.H."/>
            <person name="Grigoriev I.V."/>
            <person name="Rokhsar D.S."/>
        </authorList>
    </citation>
    <scope>NUCLEOTIDE SEQUENCE</scope>
</reference>
<evidence type="ECO:0000313" key="16">
    <source>
        <dbReference type="EnsemblMetazoa" id="HelroP194686"/>
    </source>
</evidence>
<dbReference type="RefSeq" id="XP_009031815.1">
    <property type="nucleotide sequence ID" value="XM_009033567.1"/>
</dbReference>
<dbReference type="STRING" id="6412.T1FWB5"/>
<evidence type="ECO:0000259" key="14">
    <source>
        <dbReference type="Pfam" id="PF20805"/>
    </source>
</evidence>
<dbReference type="InterPro" id="IPR028994">
    <property type="entry name" value="Integrin_alpha_N"/>
</dbReference>
<dbReference type="Gene3D" id="2.130.10.130">
    <property type="entry name" value="Integrin alpha, N-terminal"/>
    <property type="match status" value="1"/>
</dbReference>
<keyword evidence="6 13" id="KW-0130">Cell adhesion</keyword>
<dbReference type="Pfam" id="PF20805">
    <property type="entry name" value="Integrin_A_Ig_2"/>
    <property type="match status" value="1"/>
</dbReference>
<dbReference type="GO" id="GO:0007229">
    <property type="term" value="P:integrin-mediated signaling pathway"/>
    <property type="evidence" value="ECO:0000318"/>
    <property type="project" value="GO_Central"/>
</dbReference>
<dbReference type="EMBL" id="KB097778">
    <property type="protein sequence ID" value="ESN90050.1"/>
    <property type="molecule type" value="Genomic_DNA"/>
</dbReference>
<protein>
    <recommendedName>
        <fullName evidence="14">Integrin alpha second immunoglobulin-like domain-containing protein</fullName>
    </recommendedName>
</protein>
<dbReference type="PRINTS" id="PR01185">
    <property type="entry name" value="INTEGRINA"/>
</dbReference>
<dbReference type="SUPFAM" id="SSF69318">
    <property type="entry name" value="Integrin alpha N-terminal domain"/>
    <property type="match status" value="1"/>
</dbReference>
<comment type="similarity">
    <text evidence="2 13">Belongs to the integrin alpha chain family.</text>
</comment>
<reference evidence="16" key="3">
    <citation type="submission" date="2015-06" db="UniProtKB">
        <authorList>
            <consortium name="EnsemblMetazoa"/>
        </authorList>
    </citation>
    <scope>IDENTIFICATION</scope>
</reference>
<dbReference type="GeneID" id="20213111"/>
<dbReference type="InterPro" id="IPR048285">
    <property type="entry name" value="Integrin_alpha_Ig-like_2"/>
</dbReference>
<dbReference type="Proteomes" id="UP000015101">
    <property type="component" value="Unassembled WGS sequence"/>
</dbReference>
<evidence type="ECO:0000256" key="11">
    <source>
        <dbReference type="ARBA" id="ARBA00023180"/>
    </source>
</evidence>
<dbReference type="PANTHER" id="PTHR23220:SF122">
    <property type="entry name" value="INTEGRIN ALPHA-PS1"/>
    <property type="match status" value="1"/>
</dbReference>
<keyword evidence="9" id="KW-0472">Membrane</keyword>
<dbReference type="CTD" id="20213111"/>
<evidence type="ECO:0000256" key="4">
    <source>
        <dbReference type="ARBA" id="ARBA00022729"/>
    </source>
</evidence>
<keyword evidence="4" id="KW-0732">Signal</keyword>
<dbReference type="SUPFAM" id="SSF69179">
    <property type="entry name" value="Integrin domains"/>
    <property type="match status" value="2"/>
</dbReference>
<keyword evidence="8 13" id="KW-0401">Integrin</keyword>
<evidence type="ECO:0000256" key="12">
    <source>
        <dbReference type="PROSITE-ProRule" id="PRU00803"/>
    </source>
</evidence>
<evidence type="ECO:0000256" key="6">
    <source>
        <dbReference type="ARBA" id="ARBA00022889"/>
    </source>
</evidence>
<dbReference type="OrthoDB" id="5317514at2759"/>
<dbReference type="GO" id="GO:0008305">
    <property type="term" value="C:integrin complex"/>
    <property type="evidence" value="ECO:0000318"/>
    <property type="project" value="GO_Central"/>
</dbReference>
<dbReference type="PANTHER" id="PTHR23220">
    <property type="entry name" value="INTEGRIN ALPHA"/>
    <property type="match status" value="1"/>
</dbReference>
<proteinExistence type="inferred from homology"/>
<evidence type="ECO:0000313" key="15">
    <source>
        <dbReference type="EMBL" id="ESN90050.1"/>
    </source>
</evidence>
<dbReference type="Gene3D" id="2.60.40.1510">
    <property type="entry name" value="ntegrin, alpha v. Chain A, domain 3"/>
    <property type="match status" value="1"/>
</dbReference>
<keyword evidence="7" id="KW-1133">Transmembrane helix</keyword>
<keyword evidence="11" id="KW-0325">Glycoprotein</keyword>
<evidence type="ECO:0000256" key="9">
    <source>
        <dbReference type="ARBA" id="ARBA00023136"/>
    </source>
</evidence>
<evidence type="ECO:0000256" key="8">
    <source>
        <dbReference type="ARBA" id="ARBA00023037"/>
    </source>
</evidence>
<keyword evidence="3" id="KW-0812">Transmembrane</keyword>
<dbReference type="eggNOG" id="KOG3637">
    <property type="taxonomic scope" value="Eukaryota"/>
</dbReference>
<feature type="repeat" description="FG-GAP" evidence="12">
    <location>
        <begin position="189"/>
        <end position="248"/>
    </location>
</feature>
<feature type="repeat" description="FG-GAP" evidence="12">
    <location>
        <begin position="320"/>
        <end position="385"/>
    </location>
</feature>
<evidence type="ECO:0000313" key="17">
    <source>
        <dbReference type="Proteomes" id="UP000015101"/>
    </source>
</evidence>
<dbReference type="Pfam" id="PF01839">
    <property type="entry name" value="FG-GAP"/>
    <property type="match status" value="2"/>
</dbReference>
<dbReference type="InParanoid" id="T1FWB5"/>
<dbReference type="InterPro" id="IPR013517">
    <property type="entry name" value="FG-GAP"/>
</dbReference>
<evidence type="ECO:0000256" key="10">
    <source>
        <dbReference type="ARBA" id="ARBA00023170"/>
    </source>
</evidence>
<keyword evidence="5" id="KW-0677">Repeat</keyword>
<dbReference type="FunCoup" id="T1FWB5">
    <property type="interactions" value="201"/>
</dbReference>
<organism evidence="16 17">
    <name type="scientific">Helobdella robusta</name>
    <name type="common">Californian leech</name>
    <dbReference type="NCBI Taxonomy" id="6412"/>
    <lineage>
        <taxon>Eukaryota</taxon>
        <taxon>Metazoa</taxon>
        <taxon>Spiralia</taxon>
        <taxon>Lophotrochozoa</taxon>
        <taxon>Annelida</taxon>
        <taxon>Clitellata</taxon>
        <taxon>Hirudinea</taxon>
        <taxon>Rhynchobdellida</taxon>
        <taxon>Glossiphoniidae</taxon>
        <taxon>Helobdella</taxon>
    </lineage>
</organism>
<comment type="subcellular location">
    <subcellularLocation>
        <location evidence="1 13">Membrane</location>
        <topology evidence="1 13">Single-pass type I membrane protein</topology>
    </subcellularLocation>
</comment>